<reference evidence="2 3" key="1">
    <citation type="submission" date="2023-01" db="EMBL/GenBank/DDBJ databases">
        <title>Minimal conservation of predation-associated metabolite biosynthetic gene clusters underscores biosynthetic potential of Myxococcota including descriptions for ten novel species: Archangium lansinium sp. nov., Myxococcus landrumus sp. nov., Nannocystis bai.</title>
        <authorList>
            <person name="Ahearne A."/>
            <person name="Stevens C."/>
            <person name="Dowd S."/>
        </authorList>
    </citation>
    <scope>NUCLEOTIDE SEQUENCE [LARGE SCALE GENOMIC DNA]</scope>
    <source>
        <strain evidence="2 3">WIWO2</strain>
    </source>
</reference>
<organism evidence="2 3">
    <name type="scientific">Sorangium atrum</name>
    <dbReference type="NCBI Taxonomy" id="2995308"/>
    <lineage>
        <taxon>Bacteria</taxon>
        <taxon>Pseudomonadati</taxon>
        <taxon>Myxococcota</taxon>
        <taxon>Polyangia</taxon>
        <taxon>Polyangiales</taxon>
        <taxon>Polyangiaceae</taxon>
        <taxon>Sorangium</taxon>
    </lineage>
</organism>
<sequence>MLMRSVRQRKLAGLWLLGFGGAAASGCDGAGAYDCAEAVTCEIWNDDGTSNGYCWGQCVHAPPESFGAPKLVWTGPEVLAPASCAELVRVVPGTGERIPFGGATRTLFARAMPEATHGCPACACTAPSCALPRTVTARSVEACGDGSAGTQTSFLLQAGWDGSCVSPGTVAPEQLGSLSIGPAILEPCTPIVADEPPQPLSGGVGEVAVGCTGPVEGKLCPDDAELCMLEQQPAHLPDGWRHCIVGEGDLGCQKPEGGADPQKIFSDRLGVFYEDLVTAPACSPCTCKAPEASRCEALVVAWEDGACSDILVGVDVTERGICLIPEPISSLGSVSATWLSNEPGTCTPTGGNPSNDRVVGVAKTVCCLPKPLEAP</sequence>
<protein>
    <recommendedName>
        <fullName evidence="4">Lipoprotein</fullName>
    </recommendedName>
</protein>
<proteinExistence type="predicted"/>
<evidence type="ECO:0000313" key="3">
    <source>
        <dbReference type="Proteomes" id="UP001217485"/>
    </source>
</evidence>
<keyword evidence="1" id="KW-0732">Signal</keyword>
<keyword evidence="3" id="KW-1185">Reference proteome</keyword>
<comment type="caution">
    <text evidence="2">The sequence shown here is derived from an EMBL/GenBank/DDBJ whole genome shotgun (WGS) entry which is preliminary data.</text>
</comment>
<name>A0ABT5BXH6_9BACT</name>
<accession>A0ABT5BXH6</accession>
<evidence type="ECO:0000256" key="1">
    <source>
        <dbReference type="SAM" id="SignalP"/>
    </source>
</evidence>
<evidence type="ECO:0008006" key="4">
    <source>
        <dbReference type="Google" id="ProtNLM"/>
    </source>
</evidence>
<dbReference type="EMBL" id="JAQNDK010000001">
    <property type="protein sequence ID" value="MDC0677646.1"/>
    <property type="molecule type" value="Genomic_DNA"/>
</dbReference>
<evidence type="ECO:0000313" key="2">
    <source>
        <dbReference type="EMBL" id="MDC0677646.1"/>
    </source>
</evidence>
<dbReference type="PROSITE" id="PS51257">
    <property type="entry name" value="PROKAR_LIPOPROTEIN"/>
    <property type="match status" value="1"/>
</dbReference>
<gene>
    <name evidence="2" type="ORF">POL72_07810</name>
</gene>
<dbReference type="RefSeq" id="WP_272094401.1">
    <property type="nucleotide sequence ID" value="NZ_JAQNDK010000001.1"/>
</dbReference>
<feature type="chain" id="PRO_5046940968" description="Lipoprotein" evidence="1">
    <location>
        <begin position="25"/>
        <end position="375"/>
    </location>
</feature>
<feature type="signal peptide" evidence="1">
    <location>
        <begin position="1"/>
        <end position="24"/>
    </location>
</feature>
<dbReference type="Proteomes" id="UP001217485">
    <property type="component" value="Unassembled WGS sequence"/>
</dbReference>